<organism evidence="2 3">
    <name type="scientific">Kalanchoe fedtschenkoi</name>
    <name type="common">Lavender scallops</name>
    <name type="synonym">South American air plant</name>
    <dbReference type="NCBI Taxonomy" id="63787"/>
    <lineage>
        <taxon>Eukaryota</taxon>
        <taxon>Viridiplantae</taxon>
        <taxon>Streptophyta</taxon>
        <taxon>Embryophyta</taxon>
        <taxon>Tracheophyta</taxon>
        <taxon>Spermatophyta</taxon>
        <taxon>Magnoliopsida</taxon>
        <taxon>eudicotyledons</taxon>
        <taxon>Gunneridae</taxon>
        <taxon>Pentapetalae</taxon>
        <taxon>Saxifragales</taxon>
        <taxon>Crassulaceae</taxon>
        <taxon>Kalanchoe</taxon>
    </lineage>
</organism>
<feature type="domain" description="A to I editase" evidence="1">
    <location>
        <begin position="55"/>
        <end position="378"/>
    </location>
</feature>
<dbReference type="Proteomes" id="UP000594263">
    <property type="component" value="Unplaced"/>
</dbReference>
<evidence type="ECO:0000313" key="3">
    <source>
        <dbReference type="Proteomes" id="UP000594263"/>
    </source>
</evidence>
<proteinExistence type="predicted"/>
<dbReference type="GO" id="GO:0003725">
    <property type="term" value="F:double-stranded RNA binding"/>
    <property type="evidence" value="ECO:0007669"/>
    <property type="project" value="TreeGrafter"/>
</dbReference>
<accession>A0A7N0T2T0</accession>
<sequence>MNWIIMESEWGEKVSSAVLSHYQSLPKKGKPQGREVTVLAAFLISSPSQALQVVSLGTGTKCLGRSQLSPAGDLVNDSHAEVIARRSLIRLFYTHLQCHFEQSDSNNNLFHVDLDGDGARKPYKLTQGCHLHLYISQMPCGLTANSEHDLLKHQSGTDMQAIGTVQRKPGRGDTTLSVSCADKIARWNVVGVQGTLLSYFVQPVYISSITIGQPRKCAEIIHFEEYLRRSLYTRILPLSSKLKWPYVVHKPTFFKASSPPEEFQQSGTAAATLTCGYSICWNKENLHEVILGTTGRKQGASAKGPCYPSTESSLCKKRLVELFNVYFQHELSLDCPEKELSYQDLKAGCRDYTHTSKLFKESAPFSNWPTKSHELNRFSIKQ</sequence>
<keyword evidence="3" id="KW-1185">Reference proteome</keyword>
<dbReference type="GO" id="GO:0003726">
    <property type="term" value="F:double-stranded RNA adenosine deaminase activity"/>
    <property type="evidence" value="ECO:0007669"/>
    <property type="project" value="TreeGrafter"/>
</dbReference>
<dbReference type="GO" id="GO:0005737">
    <property type="term" value="C:cytoplasm"/>
    <property type="evidence" value="ECO:0007669"/>
    <property type="project" value="TreeGrafter"/>
</dbReference>
<reference evidence="2" key="1">
    <citation type="submission" date="2021-01" db="UniProtKB">
        <authorList>
            <consortium name="EnsemblPlants"/>
        </authorList>
    </citation>
    <scope>IDENTIFICATION</scope>
</reference>
<name>A0A7N0T2T0_KALFE</name>
<dbReference type="OMA" id="HPKKITY"/>
<protein>
    <recommendedName>
        <fullName evidence="1">A to I editase domain-containing protein</fullName>
    </recommendedName>
</protein>
<dbReference type="GO" id="GO:0008251">
    <property type="term" value="F:tRNA-specific adenosine deaminase activity"/>
    <property type="evidence" value="ECO:0007669"/>
    <property type="project" value="TreeGrafter"/>
</dbReference>
<dbReference type="AlphaFoldDB" id="A0A7N0T2T0"/>
<evidence type="ECO:0000313" key="2">
    <source>
        <dbReference type="EnsemblPlants" id="Kaladp0019s0063.14.v1.1"/>
    </source>
</evidence>
<dbReference type="SMART" id="SM00552">
    <property type="entry name" value="ADEAMc"/>
    <property type="match status" value="1"/>
</dbReference>
<dbReference type="GO" id="GO:0005730">
    <property type="term" value="C:nucleolus"/>
    <property type="evidence" value="ECO:0007669"/>
    <property type="project" value="TreeGrafter"/>
</dbReference>
<dbReference type="GO" id="GO:0006382">
    <property type="term" value="P:adenosine to inosine editing"/>
    <property type="evidence" value="ECO:0007669"/>
    <property type="project" value="TreeGrafter"/>
</dbReference>
<dbReference type="GO" id="GO:0006396">
    <property type="term" value="P:RNA processing"/>
    <property type="evidence" value="ECO:0007669"/>
    <property type="project" value="InterPro"/>
</dbReference>
<dbReference type="PANTHER" id="PTHR10910:SF62">
    <property type="entry name" value="AT07585P-RELATED"/>
    <property type="match status" value="1"/>
</dbReference>
<dbReference type="PANTHER" id="PTHR10910">
    <property type="entry name" value="EUKARYOTE SPECIFIC DSRNA BINDING PROTEIN"/>
    <property type="match status" value="1"/>
</dbReference>
<dbReference type="EnsemblPlants" id="Kaladp0019s0063.1.v1.1">
    <property type="protein sequence ID" value="Kaladp0019s0063.1.v1.1"/>
    <property type="gene ID" value="Kaladp0019s0063.v1.1"/>
</dbReference>
<dbReference type="Pfam" id="PF02137">
    <property type="entry name" value="A_deamin"/>
    <property type="match status" value="2"/>
</dbReference>
<dbReference type="InterPro" id="IPR002466">
    <property type="entry name" value="A_deamin"/>
</dbReference>
<dbReference type="EnsemblPlants" id="Kaladp0019s0063.14.v1.1">
    <property type="protein sequence ID" value="Kaladp0019s0063.14.v1.1"/>
    <property type="gene ID" value="Kaladp0019s0063.v1.1"/>
</dbReference>
<dbReference type="Gramene" id="Kaladp0019s0063.1.v1.1">
    <property type="protein sequence ID" value="Kaladp0019s0063.1.v1.1"/>
    <property type="gene ID" value="Kaladp0019s0063.v1.1"/>
</dbReference>
<dbReference type="PROSITE" id="PS50141">
    <property type="entry name" value="A_DEAMIN_EDITASE"/>
    <property type="match status" value="1"/>
</dbReference>
<evidence type="ECO:0000259" key="1">
    <source>
        <dbReference type="PROSITE" id="PS50141"/>
    </source>
</evidence>
<dbReference type="Gramene" id="Kaladp0019s0063.14.v1.1">
    <property type="protein sequence ID" value="Kaladp0019s0063.14.v1.1"/>
    <property type="gene ID" value="Kaladp0019s0063.v1.1"/>
</dbReference>